<evidence type="ECO:0000313" key="2">
    <source>
        <dbReference type="Proteomes" id="UP000192536"/>
    </source>
</evidence>
<sequence length="56" mass="6714">MATKMTDKQKEQFYRKRRNLNFQSSAALDGLDTKLVELTDEQVLERLAALRRHYER</sequence>
<dbReference type="Pfam" id="PF10832">
    <property type="entry name" value="YhfG"/>
    <property type="match status" value="1"/>
</dbReference>
<keyword evidence="2" id="KW-1185">Reference proteome</keyword>
<dbReference type="InterPro" id="IPR022541">
    <property type="entry name" value="YhfG"/>
</dbReference>
<organism evidence="1 2">
    <name type="scientific">Rouxiella badensis</name>
    <dbReference type="NCBI Taxonomy" id="1646377"/>
    <lineage>
        <taxon>Bacteria</taxon>
        <taxon>Pseudomonadati</taxon>
        <taxon>Pseudomonadota</taxon>
        <taxon>Gammaproteobacteria</taxon>
        <taxon>Enterobacterales</taxon>
        <taxon>Yersiniaceae</taxon>
        <taxon>Rouxiella</taxon>
    </lineage>
</organism>
<dbReference type="Proteomes" id="UP000192536">
    <property type="component" value="Unassembled WGS sequence"/>
</dbReference>
<comment type="caution">
    <text evidence="1">The sequence shown here is derived from an EMBL/GenBank/DDBJ whole genome shotgun (WGS) entry which is preliminary data.</text>
</comment>
<dbReference type="RefSeq" id="WP_084912594.1">
    <property type="nucleotide sequence ID" value="NZ_DAMDNM010000004.1"/>
</dbReference>
<gene>
    <name evidence="1" type="ORF">BS640_11385</name>
</gene>
<dbReference type="AlphaFoldDB" id="A0A1X0WF91"/>
<proteinExistence type="predicted"/>
<protein>
    <submittedName>
        <fullName evidence="1">DUF2559 domain-containing protein</fullName>
    </submittedName>
</protein>
<evidence type="ECO:0000313" key="1">
    <source>
        <dbReference type="EMBL" id="ORJ25405.1"/>
    </source>
</evidence>
<dbReference type="EMBL" id="MRWE01000016">
    <property type="protein sequence ID" value="ORJ25405.1"/>
    <property type="molecule type" value="Genomic_DNA"/>
</dbReference>
<reference evidence="1 2" key="1">
    <citation type="journal article" date="2017" name="Int. J. Syst. Evol. Microbiol.">
        <title>Rouxiella badensis sp. nov. and Rouxiella silvae sp. nov. isolated from peat bog soil in Germany and emendation of the genus description.</title>
        <authorList>
            <person name="Le Fleche-Mateos A."/>
            <person name="Kugler J.H."/>
            <person name="Hansen S.H."/>
            <person name="Syldatk C."/>
            <person name="Hausmann R."/>
            <person name="Lomprez F."/>
            <person name="Vandenbogaert M."/>
            <person name="Manuguerra J.C."/>
            <person name="Grimont P.A."/>
        </authorList>
    </citation>
    <scope>NUCLEOTIDE SEQUENCE [LARGE SCALE GENOMIC DNA]</scope>
    <source>
        <strain evidence="1 2">DSM 100043</strain>
    </source>
</reference>
<name>A0A1X0WF91_9GAMM</name>
<accession>A0A1X0WF91</accession>
<dbReference type="STRING" id="1646377.BS640_11385"/>